<organism evidence="2 3">
    <name type="scientific">Chondrus crispus</name>
    <name type="common">Carrageen Irish moss</name>
    <name type="synonym">Polymorpha crispa</name>
    <dbReference type="NCBI Taxonomy" id="2769"/>
    <lineage>
        <taxon>Eukaryota</taxon>
        <taxon>Rhodophyta</taxon>
        <taxon>Florideophyceae</taxon>
        <taxon>Rhodymeniophycidae</taxon>
        <taxon>Gigartinales</taxon>
        <taxon>Gigartinaceae</taxon>
        <taxon>Chondrus</taxon>
    </lineage>
</organism>
<dbReference type="GeneID" id="17319558"/>
<feature type="region of interest" description="Disordered" evidence="1">
    <location>
        <begin position="73"/>
        <end position="97"/>
    </location>
</feature>
<feature type="compositionally biased region" description="Basic and acidic residues" evidence="1">
    <location>
        <begin position="73"/>
        <end position="88"/>
    </location>
</feature>
<protein>
    <submittedName>
        <fullName evidence="2">Uncharacterized protein</fullName>
    </submittedName>
</protein>
<name>R7Q242_CHOCR</name>
<sequence length="225" mass="24583">MFRVSVFTSLRDVAVMAIVSCRKPLSIESQACTTSLFDIDTGPPSPIPMRASPSPSSCLVLLSKSSKRPSIVERDFDSAASGTRDRPTARPKPIASRSGRFSTASFSAFAAWAISLPILDDQSRADTVEPLPSLVNLCSRCALLSCSSLVSAGLWMVESYCRKERGRPLPRAPLRQDPVPLRQCPSSRWSSPPRYMCGGVAPLWILLQTHPQSARNRYFAVAAKR</sequence>
<dbReference type="Proteomes" id="UP000012073">
    <property type="component" value="Unassembled WGS sequence"/>
</dbReference>
<dbReference type="AlphaFoldDB" id="R7Q242"/>
<dbReference type="RefSeq" id="XP_005711789.1">
    <property type="nucleotide sequence ID" value="XM_005711732.1"/>
</dbReference>
<evidence type="ECO:0000313" key="2">
    <source>
        <dbReference type="EMBL" id="CDF32124.1"/>
    </source>
</evidence>
<proteinExistence type="predicted"/>
<reference evidence="3" key="1">
    <citation type="journal article" date="2013" name="Proc. Natl. Acad. Sci. U.S.A.">
        <title>Genome structure and metabolic features in the red seaweed Chondrus crispus shed light on evolution of the Archaeplastida.</title>
        <authorList>
            <person name="Collen J."/>
            <person name="Porcel B."/>
            <person name="Carre W."/>
            <person name="Ball S.G."/>
            <person name="Chaparro C."/>
            <person name="Tonon T."/>
            <person name="Barbeyron T."/>
            <person name="Michel G."/>
            <person name="Noel B."/>
            <person name="Valentin K."/>
            <person name="Elias M."/>
            <person name="Artiguenave F."/>
            <person name="Arun A."/>
            <person name="Aury J.M."/>
            <person name="Barbosa-Neto J.F."/>
            <person name="Bothwell J.H."/>
            <person name="Bouget F.Y."/>
            <person name="Brillet L."/>
            <person name="Cabello-Hurtado F."/>
            <person name="Capella-Gutierrez S."/>
            <person name="Charrier B."/>
            <person name="Cladiere L."/>
            <person name="Cock J.M."/>
            <person name="Coelho S.M."/>
            <person name="Colleoni C."/>
            <person name="Czjzek M."/>
            <person name="Da Silva C."/>
            <person name="Delage L."/>
            <person name="Denoeud F."/>
            <person name="Deschamps P."/>
            <person name="Dittami S.M."/>
            <person name="Gabaldon T."/>
            <person name="Gachon C.M."/>
            <person name="Groisillier A."/>
            <person name="Herve C."/>
            <person name="Jabbari K."/>
            <person name="Katinka M."/>
            <person name="Kloareg B."/>
            <person name="Kowalczyk N."/>
            <person name="Labadie K."/>
            <person name="Leblanc C."/>
            <person name="Lopez P.J."/>
            <person name="McLachlan D.H."/>
            <person name="Meslet-Cladiere L."/>
            <person name="Moustafa A."/>
            <person name="Nehr Z."/>
            <person name="Nyvall Collen P."/>
            <person name="Panaud O."/>
            <person name="Partensky F."/>
            <person name="Poulain J."/>
            <person name="Rensing S.A."/>
            <person name="Rousvoal S."/>
            <person name="Samson G."/>
            <person name="Symeonidi A."/>
            <person name="Weissenbach J."/>
            <person name="Zambounis A."/>
            <person name="Wincker P."/>
            <person name="Boyen C."/>
        </authorList>
    </citation>
    <scope>NUCLEOTIDE SEQUENCE [LARGE SCALE GENOMIC DNA]</scope>
    <source>
        <strain evidence="3">cv. Stackhouse</strain>
    </source>
</reference>
<keyword evidence="3" id="KW-1185">Reference proteome</keyword>
<accession>R7Q242</accession>
<gene>
    <name evidence="2" type="ORF">CHC_T00001361001</name>
</gene>
<dbReference type="Gramene" id="CDF32124">
    <property type="protein sequence ID" value="CDF32124"/>
    <property type="gene ID" value="CHC_T00001361001"/>
</dbReference>
<evidence type="ECO:0000313" key="3">
    <source>
        <dbReference type="Proteomes" id="UP000012073"/>
    </source>
</evidence>
<dbReference type="KEGG" id="ccp:CHC_T00001361001"/>
<dbReference type="EMBL" id="HG001459">
    <property type="protein sequence ID" value="CDF32124.1"/>
    <property type="molecule type" value="Genomic_DNA"/>
</dbReference>
<evidence type="ECO:0000256" key="1">
    <source>
        <dbReference type="SAM" id="MobiDB-lite"/>
    </source>
</evidence>